<dbReference type="RefSeq" id="WP_268004634.1">
    <property type="nucleotide sequence ID" value="NZ_BSUT01000001.1"/>
</dbReference>
<protein>
    <submittedName>
        <fullName evidence="4">VanW family protein</fullName>
    </submittedName>
</protein>
<dbReference type="PANTHER" id="PTHR35788:SF1">
    <property type="entry name" value="EXPORTED PROTEIN"/>
    <property type="match status" value="1"/>
</dbReference>
<name>A0ABY6ZF08_9BACL</name>
<feature type="chain" id="PRO_5045386732" evidence="2">
    <location>
        <begin position="29"/>
        <end position="303"/>
    </location>
</feature>
<evidence type="ECO:0000259" key="3">
    <source>
        <dbReference type="Pfam" id="PF07501"/>
    </source>
</evidence>
<organism evidence="4 5">
    <name type="scientific">Alicyclobacillus fastidiosus</name>
    <dbReference type="NCBI Taxonomy" id="392011"/>
    <lineage>
        <taxon>Bacteria</taxon>
        <taxon>Bacillati</taxon>
        <taxon>Bacillota</taxon>
        <taxon>Bacilli</taxon>
        <taxon>Bacillales</taxon>
        <taxon>Alicyclobacillaceae</taxon>
        <taxon>Alicyclobacillus</taxon>
    </lineage>
</organism>
<evidence type="ECO:0000256" key="1">
    <source>
        <dbReference type="ARBA" id="ARBA00022729"/>
    </source>
</evidence>
<dbReference type="Pfam" id="PF07501">
    <property type="entry name" value="G5"/>
    <property type="match status" value="1"/>
</dbReference>
<gene>
    <name evidence="4" type="ORF">NZD89_20925</name>
</gene>
<dbReference type="EMBL" id="CP104067">
    <property type="protein sequence ID" value="WAH40739.1"/>
    <property type="molecule type" value="Genomic_DNA"/>
</dbReference>
<evidence type="ECO:0000313" key="5">
    <source>
        <dbReference type="Proteomes" id="UP001164761"/>
    </source>
</evidence>
<dbReference type="Proteomes" id="UP001164761">
    <property type="component" value="Chromosome"/>
</dbReference>
<dbReference type="Gene3D" id="2.20.230.10">
    <property type="entry name" value="Resuscitation-promoting factor rpfb"/>
    <property type="match status" value="1"/>
</dbReference>
<reference evidence="4" key="1">
    <citation type="submission" date="2022-08" db="EMBL/GenBank/DDBJ databases">
        <title>Alicyclobacillus fastidiosus DSM 17978, complete genome.</title>
        <authorList>
            <person name="Wang Q."/>
            <person name="Cai R."/>
            <person name="Wang Z."/>
        </authorList>
    </citation>
    <scope>NUCLEOTIDE SEQUENCE</scope>
    <source>
        <strain evidence="4">DSM 17978</strain>
    </source>
</reference>
<dbReference type="Pfam" id="PF04294">
    <property type="entry name" value="VanW"/>
    <property type="match status" value="1"/>
</dbReference>
<sequence length="303" mass="32732">MHRICLTAAGVAIASSVLCRVASPAALANASKGVVTSHHMETPQLLKGGVTPDTPPIHVPPIGTEQAKKLSLGYLLAQQTTNFNHASASQAKNIALVARRLNGTVVKPNGVFSYYATVGPYTAENGYHWGRAFSGDRIIPSMGGGVCQGASTLYSALLRTGLPVIERHAHSLKVPYLPPGEDTTVASTYLNFRFRNNRSTPILITAKADVTKRLITVELWGATPAPEITVHHKILAIYPYRTIYQHDSSLHGEESRVLAPGQDGIKGQTWLQIKTEDGVKTKDLGIDTYKPSPRIIVVDRDLD</sequence>
<evidence type="ECO:0000313" key="4">
    <source>
        <dbReference type="EMBL" id="WAH40739.1"/>
    </source>
</evidence>
<dbReference type="PANTHER" id="PTHR35788">
    <property type="entry name" value="EXPORTED PROTEIN-RELATED"/>
    <property type="match status" value="1"/>
</dbReference>
<feature type="signal peptide" evidence="2">
    <location>
        <begin position="1"/>
        <end position="28"/>
    </location>
</feature>
<proteinExistence type="predicted"/>
<keyword evidence="1 2" id="KW-0732">Signal</keyword>
<dbReference type="InterPro" id="IPR011098">
    <property type="entry name" value="G5_dom"/>
</dbReference>
<feature type="domain" description="G5" evidence="3">
    <location>
        <begin position="238"/>
        <end position="298"/>
    </location>
</feature>
<keyword evidence="5" id="KW-1185">Reference proteome</keyword>
<accession>A0ABY6ZF08</accession>
<dbReference type="InterPro" id="IPR007391">
    <property type="entry name" value="Vancomycin_resist_VanW"/>
</dbReference>
<evidence type="ECO:0000256" key="2">
    <source>
        <dbReference type="SAM" id="SignalP"/>
    </source>
</evidence>
<dbReference type="InterPro" id="IPR052913">
    <property type="entry name" value="Glycopeptide_resist_protein"/>
</dbReference>